<proteinExistence type="predicted"/>
<accession>A0A2C9U466</accession>
<sequence length="56" mass="6634">MVRADSPLSSSMMCSKINFHKTQKYLRLTECRERDFDNGSERYKSSICFCFIHAYT</sequence>
<dbReference type="EMBL" id="CM004404">
    <property type="protein sequence ID" value="OAY24174.1"/>
    <property type="molecule type" value="Genomic_DNA"/>
</dbReference>
<gene>
    <name evidence="1" type="ORF">MANES_18G140600</name>
</gene>
<dbReference type="AlphaFoldDB" id="A0A2C9U466"/>
<evidence type="ECO:0000313" key="1">
    <source>
        <dbReference type="EMBL" id="OAY24174.1"/>
    </source>
</evidence>
<protein>
    <submittedName>
        <fullName evidence="1">Uncharacterized protein</fullName>
    </submittedName>
</protein>
<name>A0A2C9U466_MANES</name>
<organism evidence="1">
    <name type="scientific">Manihot esculenta</name>
    <name type="common">Cassava</name>
    <name type="synonym">Jatropha manihot</name>
    <dbReference type="NCBI Taxonomy" id="3983"/>
    <lineage>
        <taxon>Eukaryota</taxon>
        <taxon>Viridiplantae</taxon>
        <taxon>Streptophyta</taxon>
        <taxon>Embryophyta</taxon>
        <taxon>Tracheophyta</taxon>
        <taxon>Spermatophyta</taxon>
        <taxon>Magnoliopsida</taxon>
        <taxon>eudicotyledons</taxon>
        <taxon>Gunneridae</taxon>
        <taxon>Pentapetalae</taxon>
        <taxon>rosids</taxon>
        <taxon>fabids</taxon>
        <taxon>Malpighiales</taxon>
        <taxon>Euphorbiaceae</taxon>
        <taxon>Crotonoideae</taxon>
        <taxon>Manihoteae</taxon>
        <taxon>Manihot</taxon>
    </lineage>
</organism>
<reference evidence="1" key="1">
    <citation type="submission" date="2016-02" db="EMBL/GenBank/DDBJ databases">
        <title>WGS assembly of Manihot esculenta.</title>
        <authorList>
            <person name="Bredeson J.V."/>
            <person name="Prochnik S.E."/>
            <person name="Lyons J.B."/>
            <person name="Schmutz J."/>
            <person name="Grimwood J."/>
            <person name="Vrebalov J."/>
            <person name="Bart R.S."/>
            <person name="Amuge T."/>
            <person name="Ferguson M.E."/>
            <person name="Green R."/>
            <person name="Putnam N."/>
            <person name="Stites J."/>
            <person name="Rounsley S."/>
            <person name="Rokhsar D.S."/>
        </authorList>
    </citation>
    <scope>NUCLEOTIDE SEQUENCE [LARGE SCALE GENOMIC DNA]</scope>
    <source>
        <tissue evidence="1">Leaf</tissue>
    </source>
</reference>